<name>A0A379JHM3_9NOCA</name>
<feature type="active site" description="Nucleophile" evidence="5">
    <location>
        <position position="13"/>
    </location>
</feature>
<gene>
    <name evidence="8" type="primary">ptpA</name>
    <name evidence="7" type="ORF">FOH10_06940</name>
    <name evidence="8" type="ORF">NCTC1934_04827</name>
</gene>
<dbReference type="Proteomes" id="UP000255467">
    <property type="component" value="Unassembled WGS sequence"/>
</dbReference>
<dbReference type="CDD" id="cd16343">
    <property type="entry name" value="LMWPTP"/>
    <property type="match status" value="1"/>
</dbReference>
<dbReference type="STRING" id="1406858.GCA_000710895_00438"/>
<keyword evidence="3 8" id="KW-0378">Hydrolase</keyword>
<evidence type="ECO:0000256" key="4">
    <source>
        <dbReference type="ARBA" id="ARBA00022912"/>
    </source>
</evidence>
<dbReference type="InterPro" id="IPR023485">
    <property type="entry name" value="Ptyr_pPase"/>
</dbReference>
<dbReference type="PANTHER" id="PTHR11717:SF7">
    <property type="entry name" value="LOW MOLECULAR WEIGHT PHOSPHOTYROSINE PROTEIN PHOSPHATASE"/>
    <property type="match status" value="1"/>
</dbReference>
<dbReference type="KEGG" id="nod:FOH10_06940"/>
<dbReference type="InterPro" id="IPR017867">
    <property type="entry name" value="Tyr_phospatase_low_mol_wt"/>
</dbReference>
<reference evidence="8 9" key="1">
    <citation type="submission" date="2018-06" db="EMBL/GenBank/DDBJ databases">
        <authorList>
            <consortium name="Pathogen Informatics"/>
            <person name="Doyle S."/>
        </authorList>
    </citation>
    <scope>NUCLEOTIDE SEQUENCE [LARGE SCALE GENOMIC DNA]</scope>
    <source>
        <strain evidence="8 9">NCTC1934</strain>
    </source>
</reference>
<sequence>MAVVGELHVTFICTGNICRSPMAEKIFAAHLERAGLADRVRVSSAGTGSWHVGDDADPRTTDELRRHGYPVGHVAAVIGDDHRDADLLIALDTSHERALARLGVPSEARRLLRSFDPEADGPDIADPYYGDRRDFELVRQQIEAAVPGLLDWVRDQLGEPRRGTA</sequence>
<dbReference type="PRINTS" id="PR00719">
    <property type="entry name" value="LMWPTPASE"/>
</dbReference>
<feature type="domain" description="Phosphotyrosine protein phosphatase I" evidence="6">
    <location>
        <begin position="7"/>
        <end position="152"/>
    </location>
</feature>
<keyword evidence="9" id="KW-1185">Reference proteome</keyword>
<evidence type="ECO:0000259" key="6">
    <source>
        <dbReference type="SMART" id="SM00226"/>
    </source>
</evidence>
<evidence type="ECO:0000313" key="8">
    <source>
        <dbReference type="EMBL" id="SUD47513.1"/>
    </source>
</evidence>
<dbReference type="SMART" id="SM00226">
    <property type="entry name" value="LMWPc"/>
    <property type="match status" value="1"/>
</dbReference>
<dbReference type="EC" id="3.1.3.48" evidence="2"/>
<accession>A0A379JHM3</accession>
<dbReference type="InterPro" id="IPR036196">
    <property type="entry name" value="Ptyr_pPase_sf"/>
</dbReference>
<dbReference type="Gene3D" id="3.40.50.2300">
    <property type="match status" value="1"/>
</dbReference>
<dbReference type="OrthoDB" id="9784339at2"/>
<evidence type="ECO:0000313" key="10">
    <source>
        <dbReference type="Proteomes" id="UP000317039"/>
    </source>
</evidence>
<evidence type="ECO:0000256" key="5">
    <source>
        <dbReference type="PIRSR" id="PIRSR617867-1"/>
    </source>
</evidence>
<dbReference type="SUPFAM" id="SSF52788">
    <property type="entry name" value="Phosphotyrosine protein phosphatases I"/>
    <property type="match status" value="1"/>
</dbReference>
<dbReference type="InterPro" id="IPR050438">
    <property type="entry name" value="LMW_PTPase"/>
</dbReference>
<comment type="similarity">
    <text evidence="1">Belongs to the low molecular weight phosphotyrosine protein phosphatase family.</text>
</comment>
<organism evidence="8 9">
    <name type="scientific">Nocardia otitidiscaviarum</name>
    <dbReference type="NCBI Taxonomy" id="1823"/>
    <lineage>
        <taxon>Bacteria</taxon>
        <taxon>Bacillati</taxon>
        <taxon>Actinomycetota</taxon>
        <taxon>Actinomycetes</taxon>
        <taxon>Mycobacteriales</taxon>
        <taxon>Nocardiaceae</taxon>
        <taxon>Nocardia</taxon>
    </lineage>
</organism>
<dbReference type="Pfam" id="PF01451">
    <property type="entry name" value="LMWPc"/>
    <property type="match status" value="1"/>
</dbReference>
<dbReference type="PANTHER" id="PTHR11717">
    <property type="entry name" value="LOW MOLECULAR WEIGHT PROTEIN TYROSINE PHOSPHATASE"/>
    <property type="match status" value="1"/>
</dbReference>
<evidence type="ECO:0000313" key="9">
    <source>
        <dbReference type="Proteomes" id="UP000255467"/>
    </source>
</evidence>
<feature type="active site" description="Proton donor" evidence="5">
    <location>
        <position position="126"/>
    </location>
</feature>
<proteinExistence type="inferred from homology"/>
<dbReference type="Proteomes" id="UP000317039">
    <property type="component" value="Chromosome"/>
</dbReference>
<evidence type="ECO:0000313" key="7">
    <source>
        <dbReference type="EMBL" id="QDP78515.1"/>
    </source>
</evidence>
<dbReference type="EMBL" id="UGRY01000003">
    <property type="protein sequence ID" value="SUD47513.1"/>
    <property type="molecule type" value="Genomic_DNA"/>
</dbReference>
<dbReference type="EMBL" id="CP041695">
    <property type="protein sequence ID" value="QDP78515.1"/>
    <property type="molecule type" value="Genomic_DNA"/>
</dbReference>
<keyword evidence="4" id="KW-0904">Protein phosphatase</keyword>
<dbReference type="GO" id="GO:0004725">
    <property type="term" value="F:protein tyrosine phosphatase activity"/>
    <property type="evidence" value="ECO:0007669"/>
    <property type="project" value="UniProtKB-EC"/>
</dbReference>
<evidence type="ECO:0000256" key="1">
    <source>
        <dbReference type="ARBA" id="ARBA00011063"/>
    </source>
</evidence>
<dbReference type="RefSeq" id="WP_039811799.1">
    <property type="nucleotide sequence ID" value="NZ_CP041695.1"/>
</dbReference>
<feature type="active site" evidence="5">
    <location>
        <position position="19"/>
    </location>
</feature>
<evidence type="ECO:0000256" key="3">
    <source>
        <dbReference type="ARBA" id="ARBA00022801"/>
    </source>
</evidence>
<reference evidence="7 10" key="2">
    <citation type="submission" date="2019-07" db="EMBL/GenBank/DDBJ databases">
        <title>Complete Genome Sequence and Methylome Analysis of Nocardia otitidis-caviarum NEB252.</title>
        <authorList>
            <person name="Fomenkov A."/>
            <person name="Anton B.P."/>
            <person name="Vincze T."/>
            <person name="Roberts R.J."/>
        </authorList>
    </citation>
    <scope>NUCLEOTIDE SEQUENCE [LARGE SCALE GENOMIC DNA]</scope>
    <source>
        <strain evidence="7 10">NEB252</strain>
    </source>
</reference>
<protein>
    <recommendedName>
        <fullName evidence="2">protein-tyrosine-phosphatase</fullName>
        <ecNumber evidence="2">3.1.3.48</ecNumber>
    </recommendedName>
</protein>
<evidence type="ECO:0000256" key="2">
    <source>
        <dbReference type="ARBA" id="ARBA00013064"/>
    </source>
</evidence>
<dbReference type="AlphaFoldDB" id="A0A379JHM3"/>
<dbReference type="GeneID" id="80332128"/>